<dbReference type="GO" id="GO:0003677">
    <property type="term" value="F:DNA binding"/>
    <property type="evidence" value="ECO:0007669"/>
    <property type="project" value="UniProtKB-KW"/>
</dbReference>
<dbReference type="GO" id="GO:0006351">
    <property type="term" value="P:DNA-templated transcription"/>
    <property type="evidence" value="ECO:0007669"/>
    <property type="project" value="InterPro"/>
</dbReference>
<evidence type="ECO:0000256" key="1">
    <source>
        <dbReference type="ARBA" id="ARBA00022723"/>
    </source>
</evidence>
<evidence type="ECO:0000256" key="4">
    <source>
        <dbReference type="ARBA" id="ARBA00023163"/>
    </source>
</evidence>
<dbReference type="PROSITE" id="PS50048">
    <property type="entry name" value="ZN2_CY6_FUNGAL_2"/>
    <property type="match status" value="1"/>
</dbReference>
<dbReference type="AlphaFoldDB" id="A0A9W4IQB9"/>
<feature type="region of interest" description="Disordered" evidence="6">
    <location>
        <begin position="648"/>
        <end position="682"/>
    </location>
</feature>
<dbReference type="Proteomes" id="UP001152646">
    <property type="component" value="Unassembled WGS sequence"/>
</dbReference>
<dbReference type="PANTHER" id="PTHR46910:SF5">
    <property type="entry name" value="ZN(II)2CYS6 TRANSCRIPTION FACTOR (EUROFUNG)"/>
    <property type="match status" value="1"/>
</dbReference>
<dbReference type="Gene3D" id="4.10.240.10">
    <property type="entry name" value="Zn(2)-C6 fungal-type DNA-binding domain"/>
    <property type="match status" value="1"/>
</dbReference>
<keyword evidence="1" id="KW-0479">Metal-binding</keyword>
<evidence type="ECO:0000256" key="6">
    <source>
        <dbReference type="SAM" id="MobiDB-lite"/>
    </source>
</evidence>
<organism evidence="8 9">
    <name type="scientific">Penicillium salamii</name>
    <dbReference type="NCBI Taxonomy" id="1612424"/>
    <lineage>
        <taxon>Eukaryota</taxon>
        <taxon>Fungi</taxon>
        <taxon>Dikarya</taxon>
        <taxon>Ascomycota</taxon>
        <taxon>Pezizomycotina</taxon>
        <taxon>Eurotiomycetes</taxon>
        <taxon>Eurotiomycetidae</taxon>
        <taxon>Eurotiales</taxon>
        <taxon>Aspergillaceae</taxon>
        <taxon>Penicillium</taxon>
    </lineage>
</organism>
<comment type="caution">
    <text evidence="8">The sequence shown here is derived from an EMBL/GenBank/DDBJ whole genome shotgun (WGS) entry which is preliminary data.</text>
</comment>
<evidence type="ECO:0000256" key="3">
    <source>
        <dbReference type="ARBA" id="ARBA00023125"/>
    </source>
</evidence>
<evidence type="ECO:0000256" key="5">
    <source>
        <dbReference type="ARBA" id="ARBA00023242"/>
    </source>
</evidence>
<dbReference type="CDD" id="cd00067">
    <property type="entry name" value="GAL4"/>
    <property type="match status" value="1"/>
</dbReference>
<dbReference type="InterPro" id="IPR001138">
    <property type="entry name" value="Zn2Cys6_DnaBD"/>
</dbReference>
<evidence type="ECO:0000313" key="8">
    <source>
        <dbReference type="EMBL" id="CAG8326156.1"/>
    </source>
</evidence>
<dbReference type="PANTHER" id="PTHR46910">
    <property type="entry name" value="TRANSCRIPTION FACTOR PDR1"/>
    <property type="match status" value="1"/>
</dbReference>
<feature type="compositionally biased region" description="Polar residues" evidence="6">
    <location>
        <begin position="648"/>
        <end position="678"/>
    </location>
</feature>
<sequence>MPTVPSPNLAADHSQCDRCRKRKIRCDRKSPCSNCRSTGSDCRASTRPRQKRARVLLSSQFEEKINQIDARLNYLVESLTANDTSSAHAKSCVIPQPKSSLRASVRAFNGEGPDQKLPSNNTNDATLGQSSFTAQSTFAIELARTVVSSSQLTGSREEVETLLGMLSHIRTAFNERHDSSSRLFPLIPGSTPLGEYQMPPLETVVQLLQKSHGGFFPTYLSACTNELLADERCFVFLGLSFLLQPRSLSDICLKVYFTSDYSDADFIIVNAALHFLASETDVRRTDFEEMTEPDTLSSICQRNLEIALSKLTLYIQPSYEMTLALTLGVTYAIHVSNASLAGVLANSAYQCSYSLGLHKHSNTSGEMKQGQFLFWVIYFLEKTLSVRLGRSSIIQDQDIEQPSAERFLTDGSHFSVYAYQTVQLAGLAGRIYEQLYSPKALSTSADTRTHRALELSQELHTYHAEARNANQLWAQSTSNAHEKAQIEFASASDDVMRLSILTLIYRAMPQGPTSRTTFGLECITSARCALESHQAVVRAFRMQESPLLLSSYVNWTILFTPFTPFTIIFCHCIETRDKEDLNQMHSFLKSIESACQYSSTITKHHHLFSIFYNVALRYYNLGSPSSAMEEEQIQLRSDVDAQLTALGVQTNMPPSSGPPSQEGNFEQSSSTTMEQNGEGSWEQDPWLEKWFSFNQQMMGLVDGRDLPF</sequence>
<keyword evidence="3" id="KW-0238">DNA-binding</keyword>
<dbReference type="SUPFAM" id="SSF57701">
    <property type="entry name" value="Zn2/Cys6 DNA-binding domain"/>
    <property type="match status" value="1"/>
</dbReference>
<gene>
    <name evidence="8" type="ORF">PSALAMII_LOCUS2532</name>
</gene>
<dbReference type="CDD" id="cd12148">
    <property type="entry name" value="fungal_TF_MHR"/>
    <property type="match status" value="1"/>
</dbReference>
<dbReference type="InterPro" id="IPR036864">
    <property type="entry name" value="Zn2-C6_fun-type_DNA-bd_sf"/>
</dbReference>
<feature type="domain" description="Zn(2)-C6 fungal-type" evidence="7">
    <location>
        <begin position="15"/>
        <end position="44"/>
    </location>
</feature>
<reference evidence="8" key="1">
    <citation type="submission" date="2021-07" db="EMBL/GenBank/DDBJ databases">
        <authorList>
            <person name="Branca A.L. A."/>
        </authorList>
    </citation>
    <scope>NUCLEOTIDE SEQUENCE</scope>
</reference>
<dbReference type="SMART" id="SM00066">
    <property type="entry name" value="GAL4"/>
    <property type="match status" value="1"/>
</dbReference>
<dbReference type="GO" id="GO:0008270">
    <property type="term" value="F:zinc ion binding"/>
    <property type="evidence" value="ECO:0007669"/>
    <property type="project" value="InterPro"/>
</dbReference>
<evidence type="ECO:0000313" key="9">
    <source>
        <dbReference type="Proteomes" id="UP001152646"/>
    </source>
</evidence>
<keyword evidence="5" id="KW-0539">Nucleus</keyword>
<keyword evidence="4" id="KW-0804">Transcription</keyword>
<dbReference type="InterPro" id="IPR050987">
    <property type="entry name" value="AtrR-like"/>
</dbReference>
<name>A0A9W4IQB9_9EURO</name>
<protein>
    <recommendedName>
        <fullName evidence="7">Zn(2)-C6 fungal-type domain-containing protein</fullName>
    </recommendedName>
</protein>
<evidence type="ECO:0000259" key="7">
    <source>
        <dbReference type="PROSITE" id="PS50048"/>
    </source>
</evidence>
<dbReference type="OrthoDB" id="103819at2759"/>
<dbReference type="Pfam" id="PF00172">
    <property type="entry name" value="Zn_clus"/>
    <property type="match status" value="1"/>
</dbReference>
<dbReference type="EMBL" id="CAJVPA010000099">
    <property type="protein sequence ID" value="CAG8326156.1"/>
    <property type="molecule type" value="Genomic_DNA"/>
</dbReference>
<keyword evidence="2" id="KW-0805">Transcription regulation</keyword>
<proteinExistence type="predicted"/>
<dbReference type="SMART" id="SM00906">
    <property type="entry name" value="Fungal_trans"/>
    <property type="match status" value="1"/>
</dbReference>
<dbReference type="InterPro" id="IPR007219">
    <property type="entry name" value="XnlR_reg_dom"/>
</dbReference>
<dbReference type="GO" id="GO:0000981">
    <property type="term" value="F:DNA-binding transcription factor activity, RNA polymerase II-specific"/>
    <property type="evidence" value="ECO:0007669"/>
    <property type="project" value="InterPro"/>
</dbReference>
<dbReference type="Pfam" id="PF04082">
    <property type="entry name" value="Fungal_trans"/>
    <property type="match status" value="1"/>
</dbReference>
<accession>A0A9W4IQB9</accession>
<evidence type="ECO:0000256" key="2">
    <source>
        <dbReference type="ARBA" id="ARBA00023015"/>
    </source>
</evidence>